<evidence type="ECO:0000313" key="2">
    <source>
        <dbReference type="Proteomes" id="UP000654345"/>
    </source>
</evidence>
<organism evidence="1 2">
    <name type="scientific">Ktedonobacter robiniae</name>
    <dbReference type="NCBI Taxonomy" id="2778365"/>
    <lineage>
        <taxon>Bacteria</taxon>
        <taxon>Bacillati</taxon>
        <taxon>Chloroflexota</taxon>
        <taxon>Ktedonobacteria</taxon>
        <taxon>Ktedonobacterales</taxon>
        <taxon>Ktedonobacteraceae</taxon>
        <taxon>Ktedonobacter</taxon>
    </lineage>
</organism>
<gene>
    <name evidence="1" type="ORF">KSB_40840</name>
</gene>
<dbReference type="EMBL" id="BNJG01000001">
    <property type="protein sequence ID" value="GHO55609.1"/>
    <property type="molecule type" value="Genomic_DNA"/>
</dbReference>
<protein>
    <submittedName>
        <fullName evidence="1">Uncharacterized protein</fullName>
    </submittedName>
</protein>
<name>A0ABQ3US29_9CHLR</name>
<accession>A0ABQ3US29</accession>
<dbReference type="Proteomes" id="UP000654345">
    <property type="component" value="Unassembled WGS sequence"/>
</dbReference>
<evidence type="ECO:0000313" key="1">
    <source>
        <dbReference type="EMBL" id="GHO55609.1"/>
    </source>
</evidence>
<dbReference type="RefSeq" id="WP_201372183.1">
    <property type="nucleotide sequence ID" value="NZ_BNJG01000001.1"/>
</dbReference>
<reference evidence="1 2" key="1">
    <citation type="journal article" date="2021" name="Int. J. Syst. Evol. Microbiol.">
        <title>Reticulibacter mediterranei gen. nov., sp. nov., within the new family Reticulibacteraceae fam. nov., and Ktedonospora formicarum gen. nov., sp. nov., Ktedonobacter robiniae sp. nov., Dictyobacter formicarum sp. nov. and Dictyobacter arantiisoli sp. nov., belonging to the class Ktedonobacteria.</title>
        <authorList>
            <person name="Yabe S."/>
            <person name="Zheng Y."/>
            <person name="Wang C.M."/>
            <person name="Sakai Y."/>
            <person name="Abe K."/>
            <person name="Yokota A."/>
            <person name="Donadio S."/>
            <person name="Cavaletti L."/>
            <person name="Monciardini P."/>
        </authorList>
    </citation>
    <scope>NUCLEOTIDE SEQUENCE [LARGE SCALE GENOMIC DNA]</scope>
    <source>
        <strain evidence="1 2">SOSP1-30</strain>
    </source>
</reference>
<sequence length="155" mass="17605">MSQDPQEDKLFEFLSSIPRAKVMKSGGGRIFLRGFQKSTDCNYSLSLRVDEDHSLAFSEEYNYLPREDDDGMVYVYALVIPSEQQEAFLKLLVQKCGHAEVPQESARPELILNLLSELVKQKQLTIPESGQRNVNLISTWLKAASIPHPEPYVAF</sequence>
<keyword evidence="2" id="KW-1185">Reference proteome</keyword>
<proteinExistence type="predicted"/>
<comment type="caution">
    <text evidence="1">The sequence shown here is derived from an EMBL/GenBank/DDBJ whole genome shotgun (WGS) entry which is preliminary data.</text>
</comment>